<dbReference type="Gene3D" id="3.40.50.300">
    <property type="entry name" value="P-loop containing nucleotide triphosphate hydrolases"/>
    <property type="match status" value="1"/>
</dbReference>
<dbReference type="eggNOG" id="COG1100">
    <property type="taxonomic scope" value="Bacteria"/>
</dbReference>
<dbReference type="BioCyc" id="HAUR316274:GHYA-1355-MONOMER"/>
<reference evidence="3 4" key="1">
    <citation type="journal article" date="2011" name="Stand. Genomic Sci.">
        <title>Complete genome sequence of the filamentous gliding predatory bacterium Herpetosiphon aurantiacus type strain (114-95(T)).</title>
        <authorList>
            <person name="Kiss H."/>
            <person name="Nett M."/>
            <person name="Domin N."/>
            <person name="Martin K."/>
            <person name="Maresca J.A."/>
            <person name="Copeland A."/>
            <person name="Lapidus A."/>
            <person name="Lucas S."/>
            <person name="Berry K.W."/>
            <person name="Glavina Del Rio T."/>
            <person name="Dalin E."/>
            <person name="Tice H."/>
            <person name="Pitluck S."/>
            <person name="Richardson P."/>
            <person name="Bruce D."/>
            <person name="Goodwin L."/>
            <person name="Han C."/>
            <person name="Detter J.C."/>
            <person name="Schmutz J."/>
            <person name="Brettin T."/>
            <person name="Land M."/>
            <person name="Hauser L."/>
            <person name="Kyrpides N.C."/>
            <person name="Ivanova N."/>
            <person name="Goker M."/>
            <person name="Woyke T."/>
            <person name="Klenk H.P."/>
            <person name="Bryant D.A."/>
        </authorList>
    </citation>
    <scope>NUCLEOTIDE SEQUENCE [LARGE SCALE GENOMIC DNA]</scope>
    <source>
        <strain evidence="4">ATCC 23779 / DSM 785 / 114-95</strain>
    </source>
</reference>
<dbReference type="InParanoid" id="A9B2D4"/>
<gene>
    <name evidence="3" type="ordered locus">Haur_1334</name>
</gene>
<dbReference type="AlphaFoldDB" id="A9B2D4"/>
<evidence type="ECO:0000313" key="4">
    <source>
        <dbReference type="Proteomes" id="UP000000787"/>
    </source>
</evidence>
<dbReference type="GO" id="GO:0016787">
    <property type="term" value="F:hydrolase activity"/>
    <property type="evidence" value="ECO:0007669"/>
    <property type="project" value="InterPro"/>
</dbReference>
<dbReference type="GO" id="GO:0003677">
    <property type="term" value="F:DNA binding"/>
    <property type="evidence" value="ECO:0007669"/>
    <property type="project" value="InterPro"/>
</dbReference>
<evidence type="ECO:0000313" key="3">
    <source>
        <dbReference type="EMBL" id="ABX03979.1"/>
    </source>
</evidence>
<dbReference type="SUPFAM" id="SSF52540">
    <property type="entry name" value="P-loop containing nucleoside triphosphate hydrolases"/>
    <property type="match status" value="1"/>
</dbReference>
<protein>
    <submittedName>
        <fullName evidence="3">Uncharacterized protein</fullName>
    </submittedName>
</protein>
<feature type="domain" description="Helicase/UvrB N-terminal" evidence="1">
    <location>
        <begin position="32"/>
        <end position="222"/>
    </location>
</feature>
<accession>A9B2D4</accession>
<dbReference type="EMBL" id="CP000875">
    <property type="protein sequence ID" value="ABX03979.1"/>
    <property type="molecule type" value="Genomic_DNA"/>
</dbReference>
<dbReference type="REBASE" id="39209">
    <property type="entry name" value="HauORF1333P"/>
</dbReference>
<evidence type="ECO:0000259" key="2">
    <source>
        <dbReference type="Pfam" id="PF10593"/>
    </source>
</evidence>
<organism evidence="3 4">
    <name type="scientific">Herpetosiphon aurantiacus (strain ATCC 23779 / DSM 785 / 114-95)</name>
    <dbReference type="NCBI Taxonomy" id="316274"/>
    <lineage>
        <taxon>Bacteria</taxon>
        <taxon>Bacillati</taxon>
        <taxon>Chloroflexota</taxon>
        <taxon>Chloroflexia</taxon>
        <taxon>Herpetosiphonales</taxon>
        <taxon>Herpetosiphonaceae</taxon>
        <taxon>Herpetosiphon</taxon>
    </lineage>
</organism>
<evidence type="ECO:0000259" key="1">
    <source>
        <dbReference type="Pfam" id="PF04851"/>
    </source>
</evidence>
<dbReference type="Pfam" id="PF04851">
    <property type="entry name" value="ResIII"/>
    <property type="match status" value="1"/>
</dbReference>
<dbReference type="STRING" id="316274.Haur_1334"/>
<keyword evidence="4" id="KW-1185">Reference proteome</keyword>
<dbReference type="Proteomes" id="UP000000787">
    <property type="component" value="Chromosome"/>
</dbReference>
<dbReference type="InterPro" id="IPR027417">
    <property type="entry name" value="P-loop_NTPase"/>
</dbReference>
<dbReference type="InterPro" id="IPR006935">
    <property type="entry name" value="Helicase/UvrB_N"/>
</dbReference>
<dbReference type="GO" id="GO:0005524">
    <property type="term" value="F:ATP binding"/>
    <property type="evidence" value="ECO:0007669"/>
    <property type="project" value="InterPro"/>
</dbReference>
<feature type="domain" description="Putative endonuclease Z1" evidence="2">
    <location>
        <begin position="302"/>
        <end position="522"/>
    </location>
</feature>
<dbReference type="InterPro" id="IPR018310">
    <property type="entry name" value="Put_endonuclease_Z1-dom"/>
</dbReference>
<proteinExistence type="predicted"/>
<dbReference type="Pfam" id="PF10593">
    <property type="entry name" value="Z1"/>
    <property type="match status" value="1"/>
</dbReference>
<sequence length="691" mass="79057">MELDDIITDGKHITQLRTVLVKSMGENGADKLINNILELIQELPSAEEGSQNRHGLLLGYIQSGKTFAFTTAIALAADNGYRLFIILTSNNLILYNQTIDERLKQDLQSIEVEGKDSWEQKILMMTQTLKDPKGVLVLVTTKNTAILYKLEQTLRTIQEELKMGLPIALIIDDEADEGGLDTNTRRRSVNPLIEAGPTFSAIEEIRRLVPNHVRLQVTATPQALFLQDSGHESRPGFTVLLEPGADYVGSEQFFALKQEIDMIYENDDENELEERKSKIIRRIDQHDIHMMIEQEGDSIPDSLRDALLTFYIGATIKIVDEPSTRFSFLCHISARKADHDKISQIINKYIGVLRKSLIDYVDNNITSEDIYYLEKIYTDIISTYEDGISLGTIINELRESIIKTDISVINSSTTYQPTYSGKYNIFIGGTKIARGVTIKNLIVTYYGRQPKVTNMDTMLQHARMYGYRKNHMDVTRLFITEEIEKRFTVIYESEKALRDLIKRYPNENYRSIIINNTVRATRNNVLNKFSIGYYVSGKNYLQRYPYYNKSDIDKTTKNIDAILEDYPTTGIKTEEKEVDIEILIDILNNIHSVPRTFSLWNDKKIISALELMKTGNITRGLLIVSRNRNIGSKDKFGALLPPGYKAKASREYPTLFIFKVTGENWNGKPFWIPAITFPDTKDKYTFVFNLS</sequence>
<name>A9B2D4_HERA2</name>
<dbReference type="KEGG" id="hau:Haur_1334"/>
<dbReference type="HOGENOM" id="CLU_020066_1_0_0"/>